<dbReference type="EMBL" id="CH964291">
    <property type="protein sequence ID" value="EDW86515.1"/>
    <property type="molecule type" value="Genomic_DNA"/>
</dbReference>
<dbReference type="InterPro" id="IPR011992">
    <property type="entry name" value="EF-hand-dom_pair"/>
</dbReference>
<keyword evidence="7 8" id="KW-0788">Thiol protease</keyword>
<comment type="function">
    <text evidence="2 8">Hydrolase that can remove 'Lys-48'-linked conjugated ubiquitin from proteins.</text>
</comment>
<comment type="similarity">
    <text evidence="3 8">Belongs to the MINDY deubiquitinase family. FAM188 subfamily.</text>
</comment>
<feature type="compositionally biased region" description="Low complexity" evidence="9">
    <location>
        <begin position="221"/>
        <end position="237"/>
    </location>
</feature>
<evidence type="ECO:0000256" key="2">
    <source>
        <dbReference type="ARBA" id="ARBA00002107"/>
    </source>
</evidence>
<dbReference type="InParanoid" id="B4NPS5"/>
<dbReference type="InterPro" id="IPR039785">
    <property type="entry name" value="MINY3/4"/>
</dbReference>
<feature type="region of interest" description="Disordered" evidence="9">
    <location>
        <begin position="1"/>
        <end position="21"/>
    </location>
</feature>
<dbReference type="SUPFAM" id="SSF47473">
    <property type="entry name" value="EF-hand"/>
    <property type="match status" value="1"/>
</dbReference>
<feature type="region of interest" description="Disordered" evidence="9">
    <location>
        <begin position="221"/>
        <end position="264"/>
    </location>
</feature>
<dbReference type="Proteomes" id="UP000007798">
    <property type="component" value="Unassembled WGS sequence"/>
</dbReference>
<dbReference type="GO" id="GO:0006508">
    <property type="term" value="P:proteolysis"/>
    <property type="evidence" value="ECO:0007669"/>
    <property type="project" value="UniProtKB-KW"/>
</dbReference>
<dbReference type="EC" id="3.4.19.12" evidence="8"/>
<evidence type="ECO:0000256" key="1">
    <source>
        <dbReference type="ARBA" id="ARBA00000707"/>
    </source>
</evidence>
<accession>B4NPS5</accession>
<feature type="region of interest" description="Disordered" evidence="9">
    <location>
        <begin position="306"/>
        <end position="330"/>
    </location>
</feature>
<dbReference type="GO" id="GO:0004843">
    <property type="term" value="F:cysteine-type deubiquitinase activity"/>
    <property type="evidence" value="ECO:0007669"/>
    <property type="project" value="UniProtKB-UniRule"/>
</dbReference>
<dbReference type="Pfam" id="PF13898">
    <property type="entry name" value="MINDY-3_4_CD"/>
    <property type="match status" value="2"/>
</dbReference>
<dbReference type="GO" id="GO:1990380">
    <property type="term" value="F:K48-linked deubiquitinase activity"/>
    <property type="evidence" value="ECO:0007669"/>
    <property type="project" value="UniProtKB-UniRule"/>
</dbReference>
<dbReference type="PANTHER" id="PTHR12473">
    <property type="entry name" value="UBIQUITIN CARBOXYL-TERMINAL HYDROLASE MINDY-4-RELATED"/>
    <property type="match status" value="1"/>
</dbReference>
<comment type="catalytic activity">
    <reaction evidence="1 8">
        <text>Thiol-dependent hydrolysis of ester, thioester, amide, peptide and isopeptide bonds formed by the C-terminal Gly of ubiquitin (a 76-residue protein attached to proteins as an intracellular targeting signal).</text>
        <dbReference type="EC" id="3.4.19.12"/>
    </reaction>
</comment>
<name>B4NPS5_DROWI</name>
<evidence type="ECO:0000256" key="4">
    <source>
        <dbReference type="ARBA" id="ARBA00022670"/>
    </source>
</evidence>
<dbReference type="AlphaFoldDB" id="B4NPS5"/>
<dbReference type="PANTHER" id="PTHR12473:SF17">
    <property type="entry name" value="UBIQUITIN CARBOXYL-TERMINAL HYDROLASE MINDY-3"/>
    <property type="match status" value="1"/>
</dbReference>
<evidence type="ECO:0000256" key="3">
    <source>
        <dbReference type="ARBA" id="ARBA00011074"/>
    </source>
</evidence>
<dbReference type="PhylomeDB" id="B4NPS5"/>
<dbReference type="SMART" id="SM01174">
    <property type="entry name" value="DUF4205"/>
    <property type="match status" value="1"/>
</dbReference>
<evidence type="ECO:0000256" key="5">
    <source>
        <dbReference type="ARBA" id="ARBA00022786"/>
    </source>
</evidence>
<dbReference type="eggNOG" id="KOG2871">
    <property type="taxonomic scope" value="Eukaryota"/>
</dbReference>
<evidence type="ECO:0000313" key="11">
    <source>
        <dbReference type="EMBL" id="EDW86515.1"/>
    </source>
</evidence>
<evidence type="ECO:0000256" key="8">
    <source>
        <dbReference type="RuleBase" id="RU367088"/>
    </source>
</evidence>
<dbReference type="HOGENOM" id="CLU_033478_0_0_1"/>
<keyword evidence="4 8" id="KW-0645">Protease</keyword>
<dbReference type="GO" id="GO:0071108">
    <property type="term" value="P:protein K48-linked deubiquitination"/>
    <property type="evidence" value="ECO:0007669"/>
    <property type="project" value="InterPro"/>
</dbReference>
<evidence type="ECO:0000313" key="12">
    <source>
        <dbReference type="Proteomes" id="UP000007798"/>
    </source>
</evidence>
<organism evidence="11 12">
    <name type="scientific">Drosophila willistoni</name>
    <name type="common">Fruit fly</name>
    <dbReference type="NCBI Taxonomy" id="7260"/>
    <lineage>
        <taxon>Eukaryota</taxon>
        <taxon>Metazoa</taxon>
        <taxon>Ecdysozoa</taxon>
        <taxon>Arthropoda</taxon>
        <taxon>Hexapoda</taxon>
        <taxon>Insecta</taxon>
        <taxon>Pterygota</taxon>
        <taxon>Neoptera</taxon>
        <taxon>Endopterygota</taxon>
        <taxon>Diptera</taxon>
        <taxon>Brachycera</taxon>
        <taxon>Muscomorpha</taxon>
        <taxon>Ephydroidea</taxon>
        <taxon>Drosophilidae</taxon>
        <taxon>Drosophila</taxon>
        <taxon>Sophophora</taxon>
    </lineage>
</organism>
<evidence type="ECO:0000259" key="10">
    <source>
        <dbReference type="SMART" id="SM01174"/>
    </source>
</evidence>
<protein>
    <recommendedName>
        <fullName evidence="8">Ubiquitin carboxyl-terminal hydrolase MINDY</fullName>
        <ecNumber evidence="8">3.4.19.12</ecNumber>
    </recommendedName>
</protein>
<dbReference type="OrthoDB" id="9981542at2759"/>
<feature type="compositionally biased region" description="Low complexity" evidence="9">
    <location>
        <begin position="308"/>
        <end position="322"/>
    </location>
</feature>
<gene>
    <name evidence="11" type="primary">Dwil\GK18534</name>
    <name evidence="11" type="ORF">Dwil_GK18534</name>
</gene>
<keyword evidence="12" id="KW-1185">Reference proteome</keyword>
<sequence length="636" mass="68612">MSDDIERERSCSDKVSGKSVVSPKVALPATGVALASAALESHNTASATGAPTVGAAAAPQPISVAASASAQQQELPTTSSMSGVGVGAAGASVASGEGSGGIQLMQPNVKDIRELRDIIQLLWGDGVREDVFKRWSQGFEFSDVEPSALVQKQGGPCAVIAPVQAYLLKIIIMDMPGIKLAEISSGKSQSLLIQALCNILLNCQTRRYRIVHLLRRSVLPSSNTTSSTVTTTETTQSNRNPKPNPSSAARITKESTPPAQPPPMSQVIAEEVAGGSAAGAGAGDAAYDIEIEQGVEVTPASVIDIIQGNSSGSGSSNSNSNSLNDDDATGQLDMDITSQQFHERLHTIHFDDINEVARYYTENYSQLSNTFGVLVFMYSVFLTKGIEQVTADISDTSEPLIHSTYGYGAQSLINLMLTGRSVAHVWDNEQDVGGLKLRGISEQSDIGFITLMEQMRYCTVGSFFKNPRFPVWVMGSDTHLTVLFSNEKRLVSAETPSETGRRIFKSYDPEGNNFISSTMLRDVLAALNLVSEPGYVSLMQKRLDPENLGIILLNAFMDEFFPLESRSTPDTFELMHYNGIPGSNEGNKVRYYYGSAILLEGDLKSICTSNPMVTCLQTKWPNIEINWHNMHMPSLN</sequence>
<evidence type="ECO:0000256" key="6">
    <source>
        <dbReference type="ARBA" id="ARBA00022801"/>
    </source>
</evidence>
<dbReference type="FunCoup" id="B4NPS5">
    <property type="interactions" value="2034"/>
</dbReference>
<reference evidence="11 12" key="1">
    <citation type="journal article" date="2007" name="Nature">
        <title>Evolution of genes and genomes on the Drosophila phylogeny.</title>
        <authorList>
            <consortium name="Drosophila 12 Genomes Consortium"/>
            <person name="Clark A.G."/>
            <person name="Eisen M.B."/>
            <person name="Smith D.R."/>
            <person name="Bergman C.M."/>
            <person name="Oliver B."/>
            <person name="Markow T.A."/>
            <person name="Kaufman T.C."/>
            <person name="Kellis M."/>
            <person name="Gelbart W."/>
            <person name="Iyer V.N."/>
            <person name="Pollard D.A."/>
            <person name="Sackton T.B."/>
            <person name="Larracuente A.M."/>
            <person name="Singh N.D."/>
            <person name="Abad J.P."/>
            <person name="Abt D.N."/>
            <person name="Adryan B."/>
            <person name="Aguade M."/>
            <person name="Akashi H."/>
            <person name="Anderson W.W."/>
            <person name="Aquadro C.F."/>
            <person name="Ardell D.H."/>
            <person name="Arguello R."/>
            <person name="Artieri C.G."/>
            <person name="Barbash D.A."/>
            <person name="Barker D."/>
            <person name="Barsanti P."/>
            <person name="Batterham P."/>
            <person name="Batzoglou S."/>
            <person name="Begun D."/>
            <person name="Bhutkar A."/>
            <person name="Blanco E."/>
            <person name="Bosak S.A."/>
            <person name="Bradley R.K."/>
            <person name="Brand A.D."/>
            <person name="Brent M.R."/>
            <person name="Brooks A.N."/>
            <person name="Brown R.H."/>
            <person name="Butlin R.K."/>
            <person name="Caggese C."/>
            <person name="Calvi B.R."/>
            <person name="Bernardo de Carvalho A."/>
            <person name="Caspi A."/>
            <person name="Castrezana S."/>
            <person name="Celniker S.E."/>
            <person name="Chang J.L."/>
            <person name="Chapple C."/>
            <person name="Chatterji S."/>
            <person name="Chinwalla A."/>
            <person name="Civetta A."/>
            <person name="Clifton S.W."/>
            <person name="Comeron J.M."/>
            <person name="Costello J.C."/>
            <person name="Coyne J.A."/>
            <person name="Daub J."/>
            <person name="David R.G."/>
            <person name="Delcher A.L."/>
            <person name="Delehaunty K."/>
            <person name="Do C.B."/>
            <person name="Ebling H."/>
            <person name="Edwards K."/>
            <person name="Eickbush T."/>
            <person name="Evans J.D."/>
            <person name="Filipski A."/>
            <person name="Findeiss S."/>
            <person name="Freyhult E."/>
            <person name="Fulton L."/>
            <person name="Fulton R."/>
            <person name="Garcia A.C."/>
            <person name="Gardiner A."/>
            <person name="Garfield D.A."/>
            <person name="Garvin B.E."/>
            <person name="Gibson G."/>
            <person name="Gilbert D."/>
            <person name="Gnerre S."/>
            <person name="Godfrey J."/>
            <person name="Good R."/>
            <person name="Gotea V."/>
            <person name="Gravely B."/>
            <person name="Greenberg A.J."/>
            <person name="Griffiths-Jones S."/>
            <person name="Gross S."/>
            <person name="Guigo R."/>
            <person name="Gustafson E.A."/>
            <person name="Haerty W."/>
            <person name="Hahn M.W."/>
            <person name="Halligan D.L."/>
            <person name="Halpern A.L."/>
            <person name="Halter G.M."/>
            <person name="Han M.V."/>
            <person name="Heger A."/>
            <person name="Hillier L."/>
            <person name="Hinrichs A.S."/>
            <person name="Holmes I."/>
            <person name="Hoskins R.A."/>
            <person name="Hubisz M.J."/>
            <person name="Hultmark D."/>
            <person name="Huntley M.A."/>
            <person name="Jaffe D.B."/>
            <person name="Jagadeeshan S."/>
            <person name="Jeck W.R."/>
            <person name="Johnson J."/>
            <person name="Jones C.D."/>
            <person name="Jordan W.C."/>
            <person name="Karpen G.H."/>
            <person name="Kataoka E."/>
            <person name="Keightley P.D."/>
            <person name="Kheradpour P."/>
            <person name="Kirkness E.F."/>
            <person name="Koerich L.B."/>
            <person name="Kristiansen K."/>
            <person name="Kudrna D."/>
            <person name="Kulathinal R.J."/>
            <person name="Kumar S."/>
            <person name="Kwok R."/>
            <person name="Lander E."/>
            <person name="Langley C.H."/>
            <person name="Lapoint R."/>
            <person name="Lazzaro B.P."/>
            <person name="Lee S.J."/>
            <person name="Levesque L."/>
            <person name="Li R."/>
            <person name="Lin C.F."/>
            <person name="Lin M.F."/>
            <person name="Lindblad-Toh K."/>
            <person name="Llopart A."/>
            <person name="Long M."/>
            <person name="Low L."/>
            <person name="Lozovsky E."/>
            <person name="Lu J."/>
            <person name="Luo M."/>
            <person name="Machado C.A."/>
            <person name="Makalowski W."/>
            <person name="Marzo M."/>
            <person name="Matsuda M."/>
            <person name="Matzkin L."/>
            <person name="McAllister B."/>
            <person name="McBride C.S."/>
            <person name="McKernan B."/>
            <person name="McKernan K."/>
            <person name="Mendez-Lago M."/>
            <person name="Minx P."/>
            <person name="Mollenhauer M.U."/>
            <person name="Montooth K."/>
            <person name="Mount S.M."/>
            <person name="Mu X."/>
            <person name="Myers E."/>
            <person name="Negre B."/>
            <person name="Newfeld S."/>
            <person name="Nielsen R."/>
            <person name="Noor M.A."/>
            <person name="O'Grady P."/>
            <person name="Pachter L."/>
            <person name="Papaceit M."/>
            <person name="Parisi M.J."/>
            <person name="Parisi M."/>
            <person name="Parts L."/>
            <person name="Pedersen J.S."/>
            <person name="Pesole G."/>
            <person name="Phillippy A.M."/>
            <person name="Ponting C.P."/>
            <person name="Pop M."/>
            <person name="Porcelli D."/>
            <person name="Powell J.R."/>
            <person name="Prohaska S."/>
            <person name="Pruitt K."/>
            <person name="Puig M."/>
            <person name="Quesneville H."/>
            <person name="Ram K.R."/>
            <person name="Rand D."/>
            <person name="Rasmussen M.D."/>
            <person name="Reed L.K."/>
            <person name="Reenan R."/>
            <person name="Reily A."/>
            <person name="Remington K.A."/>
            <person name="Rieger T.T."/>
            <person name="Ritchie M.G."/>
            <person name="Robin C."/>
            <person name="Rogers Y.H."/>
            <person name="Rohde C."/>
            <person name="Rozas J."/>
            <person name="Rubenfield M.J."/>
            <person name="Ruiz A."/>
            <person name="Russo S."/>
            <person name="Salzberg S.L."/>
            <person name="Sanchez-Gracia A."/>
            <person name="Saranga D.J."/>
            <person name="Sato H."/>
            <person name="Schaeffer S.W."/>
            <person name="Schatz M.C."/>
            <person name="Schlenke T."/>
            <person name="Schwartz R."/>
            <person name="Segarra C."/>
            <person name="Singh R.S."/>
            <person name="Sirot L."/>
            <person name="Sirota M."/>
            <person name="Sisneros N.B."/>
            <person name="Smith C.D."/>
            <person name="Smith T.F."/>
            <person name="Spieth J."/>
            <person name="Stage D.E."/>
            <person name="Stark A."/>
            <person name="Stephan W."/>
            <person name="Strausberg R.L."/>
            <person name="Strempel S."/>
            <person name="Sturgill D."/>
            <person name="Sutton G."/>
            <person name="Sutton G.G."/>
            <person name="Tao W."/>
            <person name="Teichmann S."/>
            <person name="Tobari Y.N."/>
            <person name="Tomimura Y."/>
            <person name="Tsolas J.M."/>
            <person name="Valente V.L."/>
            <person name="Venter E."/>
            <person name="Venter J.C."/>
            <person name="Vicario S."/>
            <person name="Vieira F.G."/>
            <person name="Vilella A.J."/>
            <person name="Villasante A."/>
            <person name="Walenz B."/>
            <person name="Wang J."/>
            <person name="Wasserman M."/>
            <person name="Watts T."/>
            <person name="Wilson D."/>
            <person name="Wilson R.K."/>
            <person name="Wing R.A."/>
            <person name="Wolfner M.F."/>
            <person name="Wong A."/>
            <person name="Wong G.K."/>
            <person name="Wu C.I."/>
            <person name="Wu G."/>
            <person name="Yamamoto D."/>
            <person name="Yang H.P."/>
            <person name="Yang S.P."/>
            <person name="Yorke J.A."/>
            <person name="Yoshida K."/>
            <person name="Zdobnov E."/>
            <person name="Zhang P."/>
            <person name="Zhang Y."/>
            <person name="Zimin A.V."/>
            <person name="Baldwin J."/>
            <person name="Abdouelleil A."/>
            <person name="Abdulkadir J."/>
            <person name="Abebe A."/>
            <person name="Abera B."/>
            <person name="Abreu J."/>
            <person name="Acer S.C."/>
            <person name="Aftuck L."/>
            <person name="Alexander A."/>
            <person name="An P."/>
            <person name="Anderson E."/>
            <person name="Anderson S."/>
            <person name="Arachi H."/>
            <person name="Azer M."/>
            <person name="Bachantsang P."/>
            <person name="Barry A."/>
            <person name="Bayul T."/>
            <person name="Berlin A."/>
            <person name="Bessette D."/>
            <person name="Bloom T."/>
            <person name="Blye J."/>
            <person name="Boguslavskiy L."/>
            <person name="Bonnet C."/>
            <person name="Boukhgalter B."/>
            <person name="Bourzgui I."/>
            <person name="Brown A."/>
            <person name="Cahill P."/>
            <person name="Channer S."/>
            <person name="Cheshatsang Y."/>
            <person name="Chuda L."/>
            <person name="Citroen M."/>
            <person name="Collymore A."/>
            <person name="Cooke P."/>
            <person name="Costello M."/>
            <person name="D'Aco K."/>
            <person name="Daza R."/>
            <person name="De Haan G."/>
            <person name="DeGray S."/>
            <person name="DeMaso C."/>
            <person name="Dhargay N."/>
            <person name="Dooley K."/>
            <person name="Dooley E."/>
            <person name="Doricent M."/>
            <person name="Dorje P."/>
            <person name="Dorjee K."/>
            <person name="Dupes A."/>
            <person name="Elong R."/>
            <person name="Falk J."/>
            <person name="Farina A."/>
            <person name="Faro S."/>
            <person name="Ferguson D."/>
            <person name="Fisher S."/>
            <person name="Foley C.D."/>
            <person name="Franke A."/>
            <person name="Friedrich D."/>
            <person name="Gadbois L."/>
            <person name="Gearin G."/>
            <person name="Gearin C.R."/>
            <person name="Giannoukos G."/>
            <person name="Goode T."/>
            <person name="Graham J."/>
            <person name="Grandbois E."/>
            <person name="Grewal S."/>
            <person name="Gyaltsen K."/>
            <person name="Hafez N."/>
            <person name="Hagos B."/>
            <person name="Hall J."/>
            <person name="Henson C."/>
            <person name="Hollinger A."/>
            <person name="Honan T."/>
            <person name="Huard M.D."/>
            <person name="Hughes L."/>
            <person name="Hurhula B."/>
            <person name="Husby M.E."/>
            <person name="Kamat A."/>
            <person name="Kanga B."/>
            <person name="Kashin S."/>
            <person name="Khazanovich D."/>
            <person name="Kisner P."/>
            <person name="Lance K."/>
            <person name="Lara M."/>
            <person name="Lee W."/>
            <person name="Lennon N."/>
            <person name="Letendre F."/>
            <person name="LeVine R."/>
            <person name="Lipovsky A."/>
            <person name="Liu X."/>
            <person name="Liu J."/>
            <person name="Liu S."/>
            <person name="Lokyitsang T."/>
            <person name="Lokyitsang Y."/>
            <person name="Lubonja R."/>
            <person name="Lui A."/>
            <person name="MacDonald P."/>
            <person name="Magnisalis V."/>
            <person name="Maru K."/>
            <person name="Matthews C."/>
            <person name="McCusker W."/>
            <person name="McDonough S."/>
            <person name="Mehta T."/>
            <person name="Meldrim J."/>
            <person name="Meneus L."/>
            <person name="Mihai O."/>
            <person name="Mihalev A."/>
            <person name="Mihova T."/>
            <person name="Mittelman R."/>
            <person name="Mlenga V."/>
            <person name="Montmayeur A."/>
            <person name="Mulrain L."/>
            <person name="Navidi A."/>
            <person name="Naylor J."/>
            <person name="Negash T."/>
            <person name="Nguyen T."/>
            <person name="Nguyen N."/>
            <person name="Nicol R."/>
            <person name="Norbu C."/>
            <person name="Norbu N."/>
            <person name="Novod N."/>
            <person name="O'Neill B."/>
            <person name="Osman S."/>
            <person name="Markiewicz E."/>
            <person name="Oyono O.L."/>
            <person name="Patti C."/>
            <person name="Phunkhang P."/>
            <person name="Pierre F."/>
            <person name="Priest M."/>
            <person name="Raghuraman S."/>
            <person name="Rege F."/>
            <person name="Reyes R."/>
            <person name="Rise C."/>
            <person name="Rogov P."/>
            <person name="Ross K."/>
            <person name="Ryan E."/>
            <person name="Settipalli S."/>
            <person name="Shea T."/>
            <person name="Sherpa N."/>
            <person name="Shi L."/>
            <person name="Shih D."/>
            <person name="Sparrow T."/>
            <person name="Spaulding J."/>
            <person name="Stalker J."/>
            <person name="Stange-Thomann N."/>
            <person name="Stavropoulos S."/>
            <person name="Stone C."/>
            <person name="Strader C."/>
            <person name="Tesfaye S."/>
            <person name="Thomson T."/>
            <person name="Thoulutsang Y."/>
            <person name="Thoulutsang D."/>
            <person name="Topham K."/>
            <person name="Topping I."/>
            <person name="Tsamla T."/>
            <person name="Vassiliev H."/>
            <person name="Vo A."/>
            <person name="Wangchuk T."/>
            <person name="Wangdi T."/>
            <person name="Weiand M."/>
            <person name="Wilkinson J."/>
            <person name="Wilson A."/>
            <person name="Yadav S."/>
            <person name="Young G."/>
            <person name="Yu Q."/>
            <person name="Zembek L."/>
            <person name="Zhong D."/>
            <person name="Zimmer A."/>
            <person name="Zwirko Z."/>
            <person name="Jaffe D.B."/>
            <person name="Alvarez P."/>
            <person name="Brockman W."/>
            <person name="Butler J."/>
            <person name="Chin C."/>
            <person name="Gnerre S."/>
            <person name="Grabherr M."/>
            <person name="Kleber M."/>
            <person name="Mauceli E."/>
            <person name="MacCallum I."/>
        </authorList>
    </citation>
    <scope>NUCLEOTIDE SEQUENCE [LARGE SCALE GENOMIC DNA]</scope>
    <source>
        <strain evidence="12">Tucson 14030-0811.24</strain>
    </source>
</reference>
<keyword evidence="5 8" id="KW-0833">Ubl conjugation pathway</keyword>
<keyword evidence="6 8" id="KW-0378">Hydrolase</keyword>
<evidence type="ECO:0000256" key="9">
    <source>
        <dbReference type="SAM" id="MobiDB-lite"/>
    </source>
</evidence>
<feature type="domain" description="Deubiquitinating enzyme MINDY-3/4 conserved" evidence="10">
    <location>
        <begin position="119"/>
        <end position="544"/>
    </location>
</feature>
<evidence type="ECO:0000256" key="7">
    <source>
        <dbReference type="ARBA" id="ARBA00022807"/>
    </source>
</evidence>
<feature type="compositionally biased region" description="Polar residues" evidence="9">
    <location>
        <begin position="238"/>
        <end position="257"/>
    </location>
</feature>
<feature type="compositionally biased region" description="Basic and acidic residues" evidence="9">
    <location>
        <begin position="1"/>
        <end position="16"/>
    </location>
</feature>
<proteinExistence type="inferred from homology"/>
<dbReference type="KEGG" id="dwi:6652862"/>
<dbReference type="InterPro" id="IPR025257">
    <property type="entry name" value="MINDY-3/4_CD"/>
</dbReference>